<evidence type="ECO:0000313" key="3">
    <source>
        <dbReference type="Proteomes" id="UP000070544"/>
    </source>
</evidence>
<evidence type="ECO:0000256" key="1">
    <source>
        <dbReference type="SAM" id="MobiDB-lite"/>
    </source>
</evidence>
<proteinExistence type="predicted"/>
<keyword evidence="3" id="KW-1185">Reference proteome</keyword>
<dbReference type="EMBL" id="KQ965733">
    <property type="protein sequence ID" value="KXS21162.1"/>
    <property type="molecule type" value="Genomic_DNA"/>
</dbReference>
<accession>A0A139AWP0</accession>
<dbReference type="AlphaFoldDB" id="A0A139AWP0"/>
<dbReference type="OrthoDB" id="10567368at2759"/>
<organism evidence="2 3">
    <name type="scientific">Gonapodya prolifera (strain JEL478)</name>
    <name type="common">Monoblepharis prolifera</name>
    <dbReference type="NCBI Taxonomy" id="1344416"/>
    <lineage>
        <taxon>Eukaryota</taxon>
        <taxon>Fungi</taxon>
        <taxon>Fungi incertae sedis</taxon>
        <taxon>Chytridiomycota</taxon>
        <taxon>Chytridiomycota incertae sedis</taxon>
        <taxon>Monoblepharidomycetes</taxon>
        <taxon>Monoblepharidales</taxon>
        <taxon>Gonapodyaceae</taxon>
        <taxon>Gonapodya</taxon>
    </lineage>
</organism>
<gene>
    <name evidence="2" type="ORF">M427DRAFT_51428</name>
</gene>
<evidence type="ECO:0000313" key="2">
    <source>
        <dbReference type="EMBL" id="KXS21162.1"/>
    </source>
</evidence>
<feature type="compositionally biased region" description="Basic and acidic residues" evidence="1">
    <location>
        <begin position="28"/>
        <end position="40"/>
    </location>
</feature>
<sequence length="262" mass="29039">MEKVGRAHPNPNPYLSLSRWPPQSPHTEAFESDRRGKLEQSDEVVDGIDEPEARLEQLIEEAVLVYEEMQSRLLKLNVLCATLDRVCDETSNNIGPDWVHQWPLFGPNRPTEATQAAASGLNTYAIGSSSRADISSPTQSSSPRSKLSPMGSHGSNADYSLKSSEGQEGVTERGTWTLQSIANIAGALKTMINQEILLRRTVLMFATNELSSLFDPGQSKPPLLTVRLAMVLLASWRHRPYLESDTLSNWDTLMNEMAAMNE</sequence>
<dbReference type="Proteomes" id="UP000070544">
    <property type="component" value="Unassembled WGS sequence"/>
</dbReference>
<feature type="compositionally biased region" description="Polar residues" evidence="1">
    <location>
        <begin position="153"/>
        <end position="166"/>
    </location>
</feature>
<feature type="region of interest" description="Disordered" evidence="1">
    <location>
        <begin position="128"/>
        <end position="170"/>
    </location>
</feature>
<feature type="compositionally biased region" description="Low complexity" evidence="1">
    <location>
        <begin position="135"/>
        <end position="152"/>
    </location>
</feature>
<name>A0A139AWP0_GONPJ</name>
<protein>
    <submittedName>
        <fullName evidence="2">Uncharacterized protein</fullName>
    </submittedName>
</protein>
<reference evidence="2 3" key="1">
    <citation type="journal article" date="2015" name="Genome Biol. Evol.">
        <title>Phylogenomic analyses indicate that early fungi evolved digesting cell walls of algal ancestors of land plants.</title>
        <authorList>
            <person name="Chang Y."/>
            <person name="Wang S."/>
            <person name="Sekimoto S."/>
            <person name="Aerts A.L."/>
            <person name="Choi C."/>
            <person name="Clum A."/>
            <person name="LaButti K.M."/>
            <person name="Lindquist E.A."/>
            <person name="Yee Ngan C."/>
            <person name="Ohm R.A."/>
            <person name="Salamov A.A."/>
            <person name="Grigoriev I.V."/>
            <person name="Spatafora J.W."/>
            <person name="Berbee M.L."/>
        </authorList>
    </citation>
    <scope>NUCLEOTIDE SEQUENCE [LARGE SCALE GENOMIC DNA]</scope>
    <source>
        <strain evidence="2 3">JEL478</strain>
    </source>
</reference>
<feature type="region of interest" description="Disordered" evidence="1">
    <location>
        <begin position="1"/>
        <end position="49"/>
    </location>
</feature>